<dbReference type="HOGENOM" id="CLU_182365_0_0_3"/>
<dbReference type="KEGG" id="syw:SYNW1059"/>
<name>Q7U7C6_PARMW</name>
<dbReference type="AlphaFoldDB" id="Q7U7C6"/>
<sequence>MGSGAEFCRAAVPYGGACLPGQPALDVIFNFSRYEELRQAVLQLVRENLDPDLLYEEAEELFESWWASNASDGHWNDEVKRRIWSSIWSEFGVRTAQA</sequence>
<accession>Q7U7C6</accession>
<protein>
    <submittedName>
        <fullName evidence="1">Uncharacterized protein</fullName>
    </submittedName>
</protein>
<dbReference type="EMBL" id="BX569692">
    <property type="protein sequence ID" value="CAE07574.1"/>
    <property type="molecule type" value="Genomic_DNA"/>
</dbReference>
<evidence type="ECO:0000313" key="1">
    <source>
        <dbReference type="EMBL" id="CAE07574.1"/>
    </source>
</evidence>
<evidence type="ECO:0000313" key="2">
    <source>
        <dbReference type="Proteomes" id="UP000001422"/>
    </source>
</evidence>
<dbReference type="Proteomes" id="UP000001422">
    <property type="component" value="Chromosome"/>
</dbReference>
<organism evidence="1 2">
    <name type="scientific">Parasynechococcus marenigrum (strain WH8102)</name>
    <dbReference type="NCBI Taxonomy" id="84588"/>
    <lineage>
        <taxon>Bacteria</taxon>
        <taxon>Bacillati</taxon>
        <taxon>Cyanobacteriota</taxon>
        <taxon>Cyanophyceae</taxon>
        <taxon>Synechococcales</taxon>
        <taxon>Prochlorococcaceae</taxon>
        <taxon>Parasynechococcus</taxon>
        <taxon>Parasynechococcus marenigrum</taxon>
    </lineage>
</organism>
<gene>
    <name evidence="1" type="ordered locus">SYNW1059</name>
</gene>
<keyword evidence="2" id="KW-1185">Reference proteome</keyword>
<reference evidence="1 2" key="1">
    <citation type="journal article" date="2003" name="Nature">
        <title>The genome of a motile marine Synechococcus.</title>
        <authorList>
            <person name="Palenik B."/>
            <person name="Brahamsha B."/>
            <person name="Larimer F."/>
            <person name="Land M."/>
            <person name="Hauser L."/>
            <person name="Chain P."/>
            <person name="Lamerdin J."/>
            <person name="Regala W."/>
            <person name="Allen E.A."/>
            <person name="McCarren J."/>
            <person name="Paulsen I."/>
            <person name="Dufresne A."/>
            <person name="Partensky F."/>
            <person name="Webb E."/>
            <person name="Waterbury J."/>
        </authorList>
    </citation>
    <scope>NUCLEOTIDE SEQUENCE [LARGE SCALE GENOMIC DNA]</scope>
    <source>
        <strain evidence="1 2">WH8102</strain>
    </source>
</reference>
<dbReference type="eggNOG" id="ENOG5030TWE">
    <property type="taxonomic scope" value="Bacteria"/>
</dbReference>
<proteinExistence type="predicted"/>